<dbReference type="GeneID" id="94432086"/>
<proteinExistence type="predicted"/>
<feature type="compositionally biased region" description="Pro residues" evidence="1">
    <location>
        <begin position="24"/>
        <end position="41"/>
    </location>
</feature>
<evidence type="ECO:0000313" key="3">
    <source>
        <dbReference type="Proteomes" id="UP000221165"/>
    </source>
</evidence>
<evidence type="ECO:0000313" key="2">
    <source>
        <dbReference type="EMBL" id="PHJ17428.1"/>
    </source>
</evidence>
<keyword evidence="3" id="KW-1185">Reference proteome</keyword>
<accession>A0A2C6KLC4</accession>
<reference evidence="2 3" key="1">
    <citation type="journal article" date="2017" name="Int. J. Parasitol.">
        <title>The genome of the protozoan parasite Cystoisospora suis and a reverse vaccinology approach to identify vaccine candidates.</title>
        <authorList>
            <person name="Palmieri N."/>
            <person name="Shrestha A."/>
            <person name="Ruttkowski B."/>
            <person name="Beck T."/>
            <person name="Vogl C."/>
            <person name="Tomley F."/>
            <person name="Blake D.P."/>
            <person name="Joachim A."/>
        </authorList>
    </citation>
    <scope>NUCLEOTIDE SEQUENCE [LARGE SCALE GENOMIC DNA]</scope>
    <source>
        <strain evidence="2 3">Wien I</strain>
    </source>
</reference>
<comment type="caution">
    <text evidence="2">The sequence shown here is derived from an EMBL/GenBank/DDBJ whole genome shotgun (WGS) entry which is preliminary data.</text>
</comment>
<dbReference type="Proteomes" id="UP000221165">
    <property type="component" value="Unassembled WGS sequence"/>
</dbReference>
<feature type="compositionally biased region" description="Low complexity" evidence="1">
    <location>
        <begin position="62"/>
        <end position="71"/>
    </location>
</feature>
<dbReference type="VEuPathDB" id="ToxoDB:CSUI_008750"/>
<name>A0A2C6KLC4_9APIC</name>
<sequence>MANRTSLVATSILEAEEMARPSPASSPPPSIREPAFPPPYPRALELICARSRLTPGPAPDRASSSPSIPGIITPPPPTPPAIVMLLSPSTMKHEEEEELVAPPLPSPPPPPAFPGVCTPPASRAPAAEDEEDEVEGEGKDEEEEEFEPFI</sequence>
<feature type="region of interest" description="Disordered" evidence="1">
    <location>
        <begin position="1"/>
        <end position="150"/>
    </location>
</feature>
<dbReference type="AlphaFoldDB" id="A0A2C6KLC4"/>
<gene>
    <name evidence="2" type="ORF">CSUI_008750</name>
</gene>
<protein>
    <submittedName>
        <fullName evidence="2">Uncharacterized protein</fullName>
    </submittedName>
</protein>
<feature type="compositionally biased region" description="Acidic residues" evidence="1">
    <location>
        <begin position="127"/>
        <end position="150"/>
    </location>
</feature>
<dbReference type="RefSeq" id="XP_067919149.1">
    <property type="nucleotide sequence ID" value="XM_068068875.1"/>
</dbReference>
<evidence type="ECO:0000256" key="1">
    <source>
        <dbReference type="SAM" id="MobiDB-lite"/>
    </source>
</evidence>
<feature type="compositionally biased region" description="Pro residues" evidence="1">
    <location>
        <begin position="102"/>
        <end position="113"/>
    </location>
</feature>
<dbReference type="EMBL" id="MIGC01004992">
    <property type="protein sequence ID" value="PHJ17428.1"/>
    <property type="molecule type" value="Genomic_DNA"/>
</dbReference>
<organism evidence="2 3">
    <name type="scientific">Cystoisospora suis</name>
    <dbReference type="NCBI Taxonomy" id="483139"/>
    <lineage>
        <taxon>Eukaryota</taxon>
        <taxon>Sar</taxon>
        <taxon>Alveolata</taxon>
        <taxon>Apicomplexa</taxon>
        <taxon>Conoidasida</taxon>
        <taxon>Coccidia</taxon>
        <taxon>Eucoccidiorida</taxon>
        <taxon>Eimeriorina</taxon>
        <taxon>Sarcocystidae</taxon>
        <taxon>Cystoisospora</taxon>
    </lineage>
</organism>